<dbReference type="Proteomes" id="UP001249240">
    <property type="component" value="Unassembled WGS sequence"/>
</dbReference>
<organism evidence="1 2">
    <name type="scientific">Enterococcus raffinosus</name>
    <dbReference type="NCBI Taxonomy" id="71452"/>
    <lineage>
        <taxon>Bacteria</taxon>
        <taxon>Bacillati</taxon>
        <taxon>Bacillota</taxon>
        <taxon>Bacilli</taxon>
        <taxon>Lactobacillales</taxon>
        <taxon>Enterococcaceae</taxon>
        <taxon>Enterococcus</taxon>
    </lineage>
</organism>
<evidence type="ECO:0000313" key="1">
    <source>
        <dbReference type="EMBL" id="MDT2536701.1"/>
    </source>
</evidence>
<name>A0AAW8SRE8_9ENTE</name>
<dbReference type="RefSeq" id="WP_156424134.1">
    <property type="nucleotide sequence ID" value="NZ_BAAAXM010000051.1"/>
</dbReference>
<dbReference type="EMBL" id="JARPXM010000001">
    <property type="protein sequence ID" value="MDT2536701.1"/>
    <property type="molecule type" value="Genomic_DNA"/>
</dbReference>
<reference evidence="1" key="1">
    <citation type="submission" date="2023-03" db="EMBL/GenBank/DDBJ databases">
        <authorList>
            <person name="Shen W."/>
            <person name="Cai J."/>
        </authorList>
    </citation>
    <scope>NUCLEOTIDE SEQUENCE</scope>
    <source>
        <strain evidence="1">B646-2</strain>
    </source>
</reference>
<evidence type="ECO:0000313" key="2">
    <source>
        <dbReference type="Proteomes" id="UP001249240"/>
    </source>
</evidence>
<accession>A0AAW8SRE8</accession>
<sequence>MIGLKICDWLEEQSYWEQCIGDAILKGKSLSSEELDEIYQLLKKEFNRKFVLII</sequence>
<comment type="caution">
    <text evidence="1">The sequence shown here is derived from an EMBL/GenBank/DDBJ whole genome shotgun (WGS) entry which is preliminary data.</text>
</comment>
<dbReference type="AlphaFoldDB" id="A0AAW8SRE8"/>
<gene>
    <name evidence="1" type="ORF">P7D78_01070</name>
</gene>
<protein>
    <submittedName>
        <fullName evidence="1">Uncharacterized protein</fullName>
    </submittedName>
</protein>
<proteinExistence type="predicted"/>